<proteinExistence type="predicted"/>
<name>A0ABV9X0D6_9ACTN</name>
<reference evidence="2" key="1">
    <citation type="journal article" date="2019" name="Int. J. Syst. Evol. Microbiol.">
        <title>The Global Catalogue of Microorganisms (GCM) 10K type strain sequencing project: providing services to taxonomists for standard genome sequencing and annotation.</title>
        <authorList>
            <consortium name="The Broad Institute Genomics Platform"/>
            <consortium name="The Broad Institute Genome Sequencing Center for Infectious Disease"/>
            <person name="Wu L."/>
            <person name="Ma J."/>
        </authorList>
    </citation>
    <scope>NUCLEOTIDE SEQUENCE [LARGE SCALE GENOMIC DNA]</scope>
    <source>
        <strain evidence="2">CGMCC 4.1542</strain>
    </source>
</reference>
<evidence type="ECO:0000313" key="1">
    <source>
        <dbReference type="EMBL" id="MFC5018263.1"/>
    </source>
</evidence>
<accession>A0ABV9X0D6</accession>
<dbReference type="Proteomes" id="UP001595855">
    <property type="component" value="Unassembled WGS sequence"/>
</dbReference>
<evidence type="ECO:0000313" key="2">
    <source>
        <dbReference type="Proteomes" id="UP001595855"/>
    </source>
</evidence>
<comment type="caution">
    <text evidence="1">The sequence shown here is derived from an EMBL/GenBank/DDBJ whole genome shotgun (WGS) entry which is preliminary data.</text>
</comment>
<protein>
    <submittedName>
        <fullName evidence="1">Uncharacterized protein</fullName>
    </submittedName>
</protein>
<keyword evidence="2" id="KW-1185">Reference proteome</keyword>
<gene>
    <name evidence="1" type="ORF">ACFPRC_25810</name>
</gene>
<sequence length="40" mass="3992">MTLALLAAGVNLLGLAAALHRLFGAAGGTRHGAALRRHTA</sequence>
<organism evidence="1 2">
    <name type="scientific">Streptomyces lienomycini</name>
    <dbReference type="NCBI Taxonomy" id="284035"/>
    <lineage>
        <taxon>Bacteria</taxon>
        <taxon>Bacillati</taxon>
        <taxon>Actinomycetota</taxon>
        <taxon>Actinomycetes</taxon>
        <taxon>Kitasatosporales</taxon>
        <taxon>Streptomycetaceae</taxon>
        <taxon>Streptomyces</taxon>
    </lineage>
</organism>
<dbReference type="EMBL" id="JBHSJO010000001">
    <property type="protein sequence ID" value="MFC5018263.1"/>
    <property type="molecule type" value="Genomic_DNA"/>
</dbReference>
<dbReference type="RefSeq" id="WP_271415578.1">
    <property type="nucleotide sequence ID" value="NZ_BAAATN010000002.1"/>
</dbReference>